<dbReference type="AlphaFoldDB" id="A0AA35WT67"/>
<comment type="caution">
    <text evidence="2">The sequence shown here is derived from an EMBL/GenBank/DDBJ whole genome shotgun (WGS) entry which is preliminary data.</text>
</comment>
<dbReference type="Proteomes" id="UP001174909">
    <property type="component" value="Unassembled WGS sequence"/>
</dbReference>
<keyword evidence="3" id="KW-1185">Reference proteome</keyword>
<gene>
    <name evidence="2" type="ORF">GBAR_LOCUS14868</name>
</gene>
<evidence type="ECO:0000313" key="3">
    <source>
        <dbReference type="Proteomes" id="UP001174909"/>
    </source>
</evidence>
<sequence>VCVCVTLHLNSRVFVRLTKDTTYLTGNEGSECPKDCSEESGGNVWRVLLWTVVRMIIFIILLVLRVSLRTVERVSVKYQILMTHCLFQH</sequence>
<evidence type="ECO:0000256" key="1">
    <source>
        <dbReference type="SAM" id="Phobius"/>
    </source>
</evidence>
<feature type="transmembrane region" description="Helical" evidence="1">
    <location>
        <begin position="47"/>
        <end position="68"/>
    </location>
</feature>
<dbReference type="EMBL" id="CASHTH010002180">
    <property type="protein sequence ID" value="CAI8025780.1"/>
    <property type="molecule type" value="Genomic_DNA"/>
</dbReference>
<keyword evidence="1" id="KW-0472">Membrane</keyword>
<keyword evidence="1" id="KW-1133">Transmembrane helix</keyword>
<protein>
    <submittedName>
        <fullName evidence="2">Uncharacterized protein</fullName>
    </submittedName>
</protein>
<keyword evidence="1" id="KW-0812">Transmembrane</keyword>
<feature type="non-terminal residue" evidence="2">
    <location>
        <position position="89"/>
    </location>
</feature>
<name>A0AA35WT67_GEOBA</name>
<accession>A0AA35WT67</accession>
<feature type="non-terminal residue" evidence="2">
    <location>
        <position position="1"/>
    </location>
</feature>
<organism evidence="2 3">
    <name type="scientific">Geodia barretti</name>
    <name type="common">Barrett's horny sponge</name>
    <dbReference type="NCBI Taxonomy" id="519541"/>
    <lineage>
        <taxon>Eukaryota</taxon>
        <taxon>Metazoa</taxon>
        <taxon>Porifera</taxon>
        <taxon>Demospongiae</taxon>
        <taxon>Heteroscleromorpha</taxon>
        <taxon>Tetractinellida</taxon>
        <taxon>Astrophorina</taxon>
        <taxon>Geodiidae</taxon>
        <taxon>Geodia</taxon>
    </lineage>
</organism>
<proteinExistence type="predicted"/>
<evidence type="ECO:0000313" key="2">
    <source>
        <dbReference type="EMBL" id="CAI8025780.1"/>
    </source>
</evidence>
<reference evidence="2" key="1">
    <citation type="submission" date="2023-03" db="EMBL/GenBank/DDBJ databases">
        <authorList>
            <person name="Steffen K."/>
            <person name="Cardenas P."/>
        </authorList>
    </citation>
    <scope>NUCLEOTIDE SEQUENCE</scope>
</reference>